<dbReference type="RefSeq" id="WP_069699584.1">
    <property type="nucleotide sequence ID" value="NZ_JAGGMA010000027.1"/>
</dbReference>
<gene>
    <name evidence="6" type="ORF">BCR26_04635</name>
</gene>
<dbReference type="Pfam" id="PF04198">
    <property type="entry name" value="Sugar-bind"/>
    <property type="match status" value="1"/>
</dbReference>
<keyword evidence="4" id="KW-0804">Transcription</keyword>
<dbReference type="EMBL" id="MIEK01000045">
    <property type="protein sequence ID" value="OEH81532.1"/>
    <property type="molecule type" value="Genomic_DNA"/>
</dbReference>
<dbReference type="STRING" id="762845.BCR26_04635"/>
<evidence type="ECO:0000313" key="7">
    <source>
        <dbReference type="Proteomes" id="UP000095256"/>
    </source>
</evidence>
<keyword evidence="3" id="KW-0238">DNA-binding</keyword>
<dbReference type="PANTHER" id="PTHR34294">
    <property type="entry name" value="TRANSCRIPTIONAL REGULATOR-RELATED"/>
    <property type="match status" value="1"/>
</dbReference>
<keyword evidence="2" id="KW-0805">Transcription regulation</keyword>
<feature type="domain" description="Sugar-binding" evidence="5">
    <location>
        <begin position="65"/>
        <end position="315"/>
    </location>
</feature>
<evidence type="ECO:0000313" key="6">
    <source>
        <dbReference type="EMBL" id="OEH81532.1"/>
    </source>
</evidence>
<name>A0A1E5KUH7_9ENTE</name>
<evidence type="ECO:0000256" key="3">
    <source>
        <dbReference type="ARBA" id="ARBA00023125"/>
    </source>
</evidence>
<evidence type="ECO:0000256" key="4">
    <source>
        <dbReference type="ARBA" id="ARBA00023163"/>
    </source>
</evidence>
<dbReference type="InterPro" id="IPR037171">
    <property type="entry name" value="NagB/RpiA_transferase-like"/>
</dbReference>
<proteinExistence type="inferred from homology"/>
<dbReference type="AlphaFoldDB" id="A0A1E5KUH7"/>
<organism evidence="6 7">
    <name type="scientific">Enterococcus rivorum</name>
    <dbReference type="NCBI Taxonomy" id="762845"/>
    <lineage>
        <taxon>Bacteria</taxon>
        <taxon>Bacillati</taxon>
        <taxon>Bacillota</taxon>
        <taxon>Bacilli</taxon>
        <taxon>Lactobacillales</taxon>
        <taxon>Enterococcaceae</taxon>
        <taxon>Enterococcus</taxon>
    </lineage>
</organism>
<comment type="caution">
    <text evidence="6">The sequence shown here is derived from an EMBL/GenBank/DDBJ whole genome shotgun (WGS) entry which is preliminary data.</text>
</comment>
<dbReference type="GO" id="GO:0003677">
    <property type="term" value="F:DNA binding"/>
    <property type="evidence" value="ECO:0007669"/>
    <property type="project" value="UniProtKB-KW"/>
</dbReference>
<evidence type="ECO:0000259" key="5">
    <source>
        <dbReference type="Pfam" id="PF04198"/>
    </source>
</evidence>
<dbReference type="PANTHER" id="PTHR34294:SF1">
    <property type="entry name" value="TRANSCRIPTIONAL REGULATOR LSRR"/>
    <property type="match status" value="1"/>
</dbReference>
<dbReference type="Proteomes" id="UP000095256">
    <property type="component" value="Unassembled WGS sequence"/>
</dbReference>
<reference evidence="6 7" key="1">
    <citation type="submission" date="2016-09" db="EMBL/GenBank/DDBJ databases">
        <authorList>
            <person name="Capua I."/>
            <person name="De Benedictis P."/>
            <person name="Joannis T."/>
            <person name="Lombin L.H."/>
            <person name="Cattoli G."/>
        </authorList>
    </citation>
    <scope>NUCLEOTIDE SEQUENCE [LARGE SCALE GENOMIC DNA]</scope>
    <source>
        <strain evidence="6 7">LMG 25899</strain>
    </source>
</reference>
<keyword evidence="7" id="KW-1185">Reference proteome</keyword>
<dbReference type="InterPro" id="IPR051054">
    <property type="entry name" value="SorC_transcr_regulators"/>
</dbReference>
<sequence length="318" mass="34827">MSYSDDTRLLVEIASMYYEEGAKQAAIAKKFSISRSLVSKYLAKARDLGLVEIIIHDDLLHPYRHLEEKVKRKYNLDEVICISSSGAEMLVKRLGVTTAKYLSRIIQPHHTVCISAGTTVQEVAMNFSSKNQLPDVRFVPMVGGLGEQHMNLQANIVCELFAKSSGATAIEQHAPIAVDSAEAKKVFMDQSFIKNVFHQAKQADIALVGIGGLPVYSTMTKAYLSEDREEIADDLATADIVGDICYNFIDSAGKLADCKWNECVLAMNLDELKKIPRVVAVAGGKDKLEGIHAALIGELVNVLVTDEQTAKALLAKIE</sequence>
<evidence type="ECO:0000256" key="2">
    <source>
        <dbReference type="ARBA" id="ARBA00023015"/>
    </source>
</evidence>
<dbReference type="Gene3D" id="1.10.10.60">
    <property type="entry name" value="Homeodomain-like"/>
    <property type="match status" value="1"/>
</dbReference>
<dbReference type="InterPro" id="IPR007324">
    <property type="entry name" value="Sugar-bd_dom_put"/>
</dbReference>
<protein>
    <submittedName>
        <fullName evidence="6">Transcriptional regulator</fullName>
    </submittedName>
</protein>
<dbReference type="GO" id="GO:0030246">
    <property type="term" value="F:carbohydrate binding"/>
    <property type="evidence" value="ECO:0007669"/>
    <property type="project" value="InterPro"/>
</dbReference>
<comment type="similarity">
    <text evidence="1">Belongs to the SorC transcriptional regulatory family.</text>
</comment>
<evidence type="ECO:0000256" key="1">
    <source>
        <dbReference type="ARBA" id="ARBA00010466"/>
    </source>
</evidence>
<dbReference type="SUPFAM" id="SSF100950">
    <property type="entry name" value="NagB/RpiA/CoA transferase-like"/>
    <property type="match status" value="1"/>
</dbReference>
<dbReference type="OrthoDB" id="58802at2"/>
<dbReference type="Gene3D" id="3.40.50.1360">
    <property type="match status" value="1"/>
</dbReference>
<accession>A0A1E5KUH7</accession>